<keyword evidence="1" id="KW-0328">Glycosyltransferase</keyword>
<proteinExistence type="predicted"/>
<keyword evidence="2" id="KW-0808">Transferase</keyword>
<dbReference type="Proteomes" id="UP000294003">
    <property type="component" value="Unassembled WGS sequence"/>
</dbReference>
<evidence type="ECO:0000259" key="6">
    <source>
        <dbReference type="PROSITE" id="PS50127"/>
    </source>
</evidence>
<evidence type="ECO:0000256" key="3">
    <source>
        <dbReference type="ARBA" id="ARBA00022695"/>
    </source>
</evidence>
<dbReference type="PANTHER" id="PTHR21328">
    <property type="entry name" value="POLY ADP-RIBOSE POLYMERASE FAMILY, MEMBER PARP"/>
    <property type="match status" value="1"/>
</dbReference>
<feature type="compositionally biased region" description="Acidic residues" evidence="5">
    <location>
        <begin position="938"/>
        <end position="952"/>
    </location>
</feature>
<name>A0ABY0H6K0_9PEZI</name>
<dbReference type="Gene3D" id="3.10.110.10">
    <property type="entry name" value="Ubiquitin Conjugating Enzyme"/>
    <property type="match status" value="1"/>
</dbReference>
<reference evidence="7 8" key="1">
    <citation type="submission" date="2018-06" db="EMBL/GenBank/DDBJ databases">
        <title>Complete Genomes of Monosporascus.</title>
        <authorList>
            <person name="Robinson A.J."/>
            <person name="Natvig D.O."/>
        </authorList>
    </citation>
    <scope>NUCLEOTIDE SEQUENCE [LARGE SCALE GENOMIC DNA]</scope>
    <source>
        <strain evidence="7 8">CBS 609.92</strain>
    </source>
</reference>
<dbReference type="CDD" id="cd23802">
    <property type="entry name" value="UBCc_UBE2Q"/>
    <property type="match status" value="1"/>
</dbReference>
<keyword evidence="8" id="KW-1185">Reference proteome</keyword>
<feature type="region of interest" description="Disordered" evidence="5">
    <location>
        <begin position="347"/>
        <end position="366"/>
    </location>
</feature>
<dbReference type="InterPro" id="IPR016135">
    <property type="entry name" value="UBQ-conjugating_enzyme/RWD"/>
</dbReference>
<gene>
    <name evidence="7" type="ORF">DL762_004822</name>
</gene>
<dbReference type="Pfam" id="PF00644">
    <property type="entry name" value="PARP"/>
    <property type="match status" value="1"/>
</dbReference>
<sequence>MPPSSRAKFQAELALAAEKGIPNIHNIHKVDDGFDFTFQHDSLPPPYHVKIHAAPQDKTYLVYADGNIPENVAKELDDSMMKAHGLSVQLMLDNLSHRLRTALEGGSGGDLDTVMTDVDRDKSASGSEDDVESFDFDYGVDDDTFGIPHDQIPTVARTARPIPSSILRRIRQDLRAVRKAGFKLGVLCGFHEYAEQGIVSMSVRVDKLCLSHETLQAWDLDSSEFIILLIRFNDGHYITFEDALYRPAKDSNLKFRLRKCSKYKPTLQQAASAFGSYAAAERAASVPLDHGDSDEPEFSLLGIGSSIDRFMDTDFISMLKLKNQYSISWDGAKKMLSMLETSVSSSLADIQPPLPDPSEDSKESSELPGFLLEKTEDDDGLRSLPLIATRFALRYLVRCADYCMICHRQVEGNFEALKPYVCGHSLCLFQYMSLGFGPSINYEIINQPHVVDLLISFCYASLMPGTRGKPRIREYPTGLSLNAPNIREDGSQSGLGVAGSYTRTSTNGVILVDPLAVLFDWGNSTATLCSPGNVEGPSKGQWVVISTCCAGGEPSASSKDGLIGGSVLHFARVESVSTETLTLQVASRLTVPTLLQVPEDVPRQVQGSVAGQMVLCNQNLDDIKEDDQKTFLMLLLLSALPSVADMRKYLSGHPHRELTNWDKLVPASMGLLRWIVASNRSYIVQLDGPTEDDEPSTNRGANRVASRRGERISGVDGWVQFRFAQGSPEKEALFRQALKTVQKPQRSLLAWHGSALGNWHSIIRQGLDYSVTENGRAFGDGVYFSRDFDTSLGYTGNRYASLRNNYSPYWPKSALKIDAAMGLAELVNQPENFKSINPHFVVQFCHWIQCRYLFIRCSPTDPAKKEQVQPSETRSINLSTKPRGSRDEFIQDRRYPTTGPGNQPLFVPKIAISSSAQHEKRLPGSSSIRDAQGHTGDTGDEDEADIDFLNSDDDTRTMPDGGSRSSSPKLGVTESLPPSPVPQEPQTDFRPGELDLSTLPQLKPPSYATEQAQRAIGRELKRLQQIQSSTPLCELGWYIDFDNISNMFQWIVELHSFDLRLPLGQDMKTAGVNSIVLEMRLGREYPMSPPFVRVIRPRFLPFVKGGGGHVTGGGAMCMELLTATGWSPANSLEAVLLQVRLALCSLDPKPARLHSVASPYGDARRDYGVDEAFDAFANAASAHGWRISADLQEMRTAR</sequence>
<dbReference type="Gene3D" id="3.90.228.10">
    <property type="match status" value="1"/>
</dbReference>
<feature type="compositionally biased region" description="Polar residues" evidence="5">
    <location>
        <begin position="868"/>
        <end position="882"/>
    </location>
</feature>
<dbReference type="SUPFAM" id="SSF54495">
    <property type="entry name" value="UBC-like"/>
    <property type="match status" value="1"/>
</dbReference>
<keyword evidence="3" id="KW-0548">Nucleotidyltransferase</keyword>
<feature type="region of interest" description="Disordered" evidence="5">
    <location>
        <begin position="687"/>
        <end position="706"/>
    </location>
</feature>
<evidence type="ECO:0000256" key="5">
    <source>
        <dbReference type="SAM" id="MobiDB-lite"/>
    </source>
</evidence>
<organism evidence="7 8">
    <name type="scientific">Monosporascus cannonballus</name>
    <dbReference type="NCBI Taxonomy" id="155416"/>
    <lineage>
        <taxon>Eukaryota</taxon>
        <taxon>Fungi</taxon>
        <taxon>Dikarya</taxon>
        <taxon>Ascomycota</taxon>
        <taxon>Pezizomycotina</taxon>
        <taxon>Sordariomycetes</taxon>
        <taxon>Xylariomycetidae</taxon>
        <taxon>Xylariales</taxon>
        <taxon>Xylariales incertae sedis</taxon>
        <taxon>Monosporascus</taxon>
    </lineage>
</organism>
<evidence type="ECO:0000313" key="8">
    <source>
        <dbReference type="Proteomes" id="UP000294003"/>
    </source>
</evidence>
<evidence type="ECO:0000313" key="7">
    <source>
        <dbReference type="EMBL" id="RYO86268.1"/>
    </source>
</evidence>
<dbReference type="SUPFAM" id="SSF56399">
    <property type="entry name" value="ADP-ribosylation"/>
    <property type="match status" value="1"/>
</dbReference>
<evidence type="ECO:0000256" key="1">
    <source>
        <dbReference type="ARBA" id="ARBA00022676"/>
    </source>
</evidence>
<protein>
    <recommendedName>
        <fullName evidence="6">UBC core domain-containing protein</fullName>
    </recommendedName>
</protein>
<dbReference type="InterPro" id="IPR000608">
    <property type="entry name" value="UBC"/>
</dbReference>
<dbReference type="PROSITE" id="PS50127">
    <property type="entry name" value="UBC_2"/>
    <property type="match status" value="1"/>
</dbReference>
<evidence type="ECO:0000256" key="4">
    <source>
        <dbReference type="ARBA" id="ARBA00023027"/>
    </source>
</evidence>
<feature type="domain" description="UBC core" evidence="6">
    <location>
        <begin position="1011"/>
        <end position="1186"/>
    </location>
</feature>
<feature type="region of interest" description="Disordered" evidence="5">
    <location>
        <begin position="862"/>
        <end position="1011"/>
    </location>
</feature>
<dbReference type="EMBL" id="QJNS01000119">
    <property type="protein sequence ID" value="RYO86268.1"/>
    <property type="molecule type" value="Genomic_DNA"/>
</dbReference>
<dbReference type="InterPro" id="IPR012317">
    <property type="entry name" value="Poly(ADP-ribose)pol_cat_dom"/>
</dbReference>
<keyword evidence="4" id="KW-0520">NAD</keyword>
<dbReference type="InterPro" id="IPR051838">
    <property type="entry name" value="ARTD_PARP"/>
</dbReference>
<feature type="compositionally biased region" description="Basic and acidic residues" evidence="5">
    <location>
        <begin position="884"/>
        <end position="895"/>
    </location>
</feature>
<evidence type="ECO:0000256" key="2">
    <source>
        <dbReference type="ARBA" id="ARBA00022679"/>
    </source>
</evidence>
<accession>A0ABY0H6K0</accession>
<comment type="caution">
    <text evidence="7">The sequence shown here is derived from an EMBL/GenBank/DDBJ whole genome shotgun (WGS) entry which is preliminary data.</text>
</comment>
<dbReference type="Pfam" id="PF00179">
    <property type="entry name" value="UQ_con"/>
    <property type="match status" value="1"/>
</dbReference>